<accession>A0ABY5CY31</accession>
<feature type="domain" description="Glycosyl transferase family 1" evidence="1">
    <location>
        <begin position="186"/>
        <end position="344"/>
    </location>
</feature>
<dbReference type="Proteomes" id="UP001056873">
    <property type="component" value="Chromosome"/>
</dbReference>
<dbReference type="Pfam" id="PF00534">
    <property type="entry name" value="Glycos_transf_1"/>
    <property type="match status" value="1"/>
</dbReference>
<dbReference type="PANTHER" id="PTHR12526:SF630">
    <property type="entry name" value="GLYCOSYLTRANSFERASE"/>
    <property type="match status" value="1"/>
</dbReference>
<dbReference type="RefSeq" id="WP_234590166.1">
    <property type="nucleotide sequence ID" value="NZ_CAMIPG010000002.1"/>
</dbReference>
<feature type="domain" description="Glycosyltransferase subfamily 4-like N-terminal" evidence="2">
    <location>
        <begin position="26"/>
        <end position="176"/>
    </location>
</feature>
<dbReference type="Pfam" id="PF13439">
    <property type="entry name" value="Glyco_transf_4"/>
    <property type="match status" value="1"/>
</dbReference>
<dbReference type="PANTHER" id="PTHR12526">
    <property type="entry name" value="GLYCOSYLTRANSFERASE"/>
    <property type="match status" value="1"/>
</dbReference>
<dbReference type="InterPro" id="IPR028098">
    <property type="entry name" value="Glyco_trans_4-like_N"/>
</dbReference>
<organism evidence="3 4">
    <name type="scientific">Serratia entomophila</name>
    <dbReference type="NCBI Taxonomy" id="42906"/>
    <lineage>
        <taxon>Bacteria</taxon>
        <taxon>Pseudomonadati</taxon>
        <taxon>Pseudomonadota</taxon>
        <taxon>Gammaproteobacteria</taxon>
        <taxon>Enterobacterales</taxon>
        <taxon>Yersiniaceae</taxon>
        <taxon>Serratia</taxon>
    </lineage>
</organism>
<evidence type="ECO:0000259" key="1">
    <source>
        <dbReference type="Pfam" id="PF00534"/>
    </source>
</evidence>
<dbReference type="GeneID" id="75021894"/>
<dbReference type="InterPro" id="IPR001296">
    <property type="entry name" value="Glyco_trans_1"/>
</dbReference>
<evidence type="ECO:0000259" key="2">
    <source>
        <dbReference type="Pfam" id="PF13439"/>
    </source>
</evidence>
<gene>
    <name evidence="3" type="ORF">KFQ06_07840</name>
</gene>
<dbReference type="EMBL" id="CP074347">
    <property type="protein sequence ID" value="USV02408.1"/>
    <property type="molecule type" value="Genomic_DNA"/>
</dbReference>
<name>A0ABY5CY31_9GAMM</name>
<keyword evidence="3" id="KW-0328">Glycosyltransferase</keyword>
<dbReference type="Gene3D" id="3.40.50.2000">
    <property type="entry name" value="Glycogen Phosphorylase B"/>
    <property type="match status" value="2"/>
</dbReference>
<dbReference type="GO" id="GO:0016757">
    <property type="term" value="F:glycosyltransferase activity"/>
    <property type="evidence" value="ECO:0007669"/>
    <property type="project" value="UniProtKB-KW"/>
</dbReference>
<reference evidence="3" key="1">
    <citation type="journal article" date="2022" name="BMC Genomics">
        <title>Genome sequence of the entomopathogenic Serratia entomophila isolate 626 and characterisation of the species specific itaconate degradation pathway.</title>
        <authorList>
            <person name="Vaughan A.L."/>
            <person name="Altermann E."/>
            <person name="Glare T.R."/>
            <person name="Hurst M.R.H."/>
        </authorList>
    </citation>
    <scope>NUCLEOTIDE SEQUENCE</scope>
    <source>
        <strain evidence="3">626</strain>
    </source>
</reference>
<dbReference type="SUPFAM" id="SSF53756">
    <property type="entry name" value="UDP-Glycosyltransferase/glycogen phosphorylase"/>
    <property type="match status" value="1"/>
</dbReference>
<evidence type="ECO:0000313" key="4">
    <source>
        <dbReference type="Proteomes" id="UP001056873"/>
    </source>
</evidence>
<keyword evidence="4" id="KW-1185">Reference proteome</keyword>
<proteinExistence type="predicted"/>
<sequence length="369" mass="41117">MSTAAQIEEKMKVKKVMNVFPVLDAGGTEDVILKTSNFLINEKKVTVSILADCSGGRRKQNFIDTGIELFDNPSAKNKKDILGNIRSLKKAATQFKPDIVHTHSIYSLIVAFGAKLLGGDFKIVHTGHGGPTANYDEISRNFSFMADRYITLSRESFGVISRDGKRKNVRLIYNGTSAPNEDELYHGNEPQNNGKLKLGFIGRVTKQKGLPTLIDALGKINQRGIDFELMLVGDGEDRPKLESQVSSLGLSEKVIFNGYSEAPWLLMKDVPIIVMPSLWEQAGLVAIEAMIRNRTVITTSINGLKDVVIDAETGYLFEKLDSEKLADILEELSLGKRKLIHISESKRNEFLFSERTGEKIHDLYEELLQ</sequence>
<dbReference type="EC" id="2.4.-.-" evidence="3"/>
<evidence type="ECO:0000313" key="3">
    <source>
        <dbReference type="EMBL" id="USV02408.1"/>
    </source>
</evidence>
<protein>
    <submittedName>
        <fullName evidence="3">Glycosyltransferase</fullName>
        <ecNumber evidence="3">2.4.-.-</ecNumber>
    </submittedName>
</protein>
<keyword evidence="3" id="KW-0808">Transferase</keyword>